<feature type="region of interest" description="Disordered" evidence="5">
    <location>
        <begin position="691"/>
        <end position="733"/>
    </location>
</feature>
<dbReference type="Proteomes" id="UP000094385">
    <property type="component" value="Unassembled WGS sequence"/>
</dbReference>
<dbReference type="PANTHER" id="PTHR20930">
    <property type="entry name" value="OVARIAN CARCINOMA ANTIGEN CA125-RELATED"/>
    <property type="match status" value="1"/>
</dbReference>
<dbReference type="CDD" id="cd14947">
    <property type="entry name" value="NBR1_like"/>
    <property type="match status" value="1"/>
</dbReference>
<dbReference type="CDD" id="cd02340">
    <property type="entry name" value="ZZ_NBR1_like"/>
    <property type="match status" value="2"/>
</dbReference>
<organism evidence="7 8">
    <name type="scientific">Lipomyces starkeyi NRRL Y-11557</name>
    <dbReference type="NCBI Taxonomy" id="675824"/>
    <lineage>
        <taxon>Eukaryota</taxon>
        <taxon>Fungi</taxon>
        <taxon>Dikarya</taxon>
        <taxon>Ascomycota</taxon>
        <taxon>Saccharomycotina</taxon>
        <taxon>Lipomycetes</taxon>
        <taxon>Lipomycetales</taxon>
        <taxon>Lipomycetaceae</taxon>
        <taxon>Lipomyces</taxon>
    </lineage>
</organism>
<evidence type="ECO:0000259" key="6">
    <source>
        <dbReference type="PROSITE" id="PS50135"/>
    </source>
</evidence>
<feature type="region of interest" description="Disordered" evidence="5">
    <location>
        <begin position="111"/>
        <end position="138"/>
    </location>
</feature>
<dbReference type="InterPro" id="IPR000433">
    <property type="entry name" value="Znf_ZZ"/>
</dbReference>
<dbReference type="AlphaFoldDB" id="A0A1E3Q9I0"/>
<evidence type="ECO:0000313" key="7">
    <source>
        <dbReference type="EMBL" id="ODQ74349.1"/>
    </source>
</evidence>
<name>A0A1E3Q9I0_LIPST</name>
<evidence type="ECO:0000256" key="4">
    <source>
        <dbReference type="PROSITE-ProRule" id="PRU00228"/>
    </source>
</evidence>
<dbReference type="PROSITE" id="PS50135">
    <property type="entry name" value="ZF_ZZ_2"/>
    <property type="match status" value="3"/>
</dbReference>
<accession>A0A1E3Q9I0</accession>
<dbReference type="InterPro" id="IPR043145">
    <property type="entry name" value="Znf_ZZ_sf"/>
</dbReference>
<feature type="domain" description="ZZ-type" evidence="6">
    <location>
        <begin position="202"/>
        <end position="258"/>
    </location>
</feature>
<proteinExistence type="predicted"/>
<dbReference type="Gene3D" id="3.30.60.90">
    <property type="match status" value="3"/>
</dbReference>
<feature type="compositionally biased region" description="Polar residues" evidence="5">
    <location>
        <begin position="113"/>
        <end position="124"/>
    </location>
</feature>
<evidence type="ECO:0000313" key="8">
    <source>
        <dbReference type="Proteomes" id="UP000094385"/>
    </source>
</evidence>
<keyword evidence="1" id="KW-0479">Metal-binding</keyword>
<feature type="domain" description="ZZ-type" evidence="6">
    <location>
        <begin position="329"/>
        <end position="381"/>
    </location>
</feature>
<evidence type="ECO:0000256" key="2">
    <source>
        <dbReference type="ARBA" id="ARBA00022771"/>
    </source>
</evidence>
<feature type="compositionally biased region" description="Acidic residues" evidence="5">
    <location>
        <begin position="713"/>
        <end position="733"/>
    </location>
</feature>
<dbReference type="SUPFAM" id="SSF57850">
    <property type="entry name" value="RING/U-box"/>
    <property type="match status" value="3"/>
</dbReference>
<dbReference type="InterPro" id="IPR032350">
    <property type="entry name" value="Nbr1_FW"/>
</dbReference>
<dbReference type="GO" id="GO:0008270">
    <property type="term" value="F:zinc ion binding"/>
    <property type="evidence" value="ECO:0007669"/>
    <property type="project" value="UniProtKB-KW"/>
</dbReference>
<dbReference type="Gene3D" id="2.60.40.10">
    <property type="entry name" value="Immunoglobulins"/>
    <property type="match status" value="1"/>
</dbReference>
<evidence type="ECO:0000256" key="3">
    <source>
        <dbReference type="ARBA" id="ARBA00022833"/>
    </source>
</evidence>
<sequence length="733" mass="79528">MSSAEQVASHARPSPVDSTSAHAPSVLVKVNYKHSIRRFRLVPGVFRSATFPSYLKSLLEIPEGTSISIERYSTTQHGFTPLDSKSSYESLRNSIFVKGKAKLNVQEGLAVSQAENSAKPSTNEAVLKSEEKSSPAPSLEDLTASVYATLQSEKSQEMIKSLVSEEVGKLATDLKALLSIEEKSESIKPEARSVMSRCPVAEYTVRCDICHRDITTPTYYHCKDCQSGDFDICSSCIKAGNHCLDDSHHLEAFSIFKGVSVPVEATDVIHESAAAASTPMEFPHHRGRHDRMHSRGHFYPHPHSHSHMRATGGGCARKCTRAVDAANVNHHAFCDSCDTQIKGVRYKCANCPDFDYCGSCFKEAASTHPGHSFVEIAHPSAYFKAANDKRAMHFGILCDGPMCKESKHCIVGDRYKCAICENYDLCENCEALPNYPHDLTHPMIKLKTPLRNLTVDALEKKPDQDVLDTEVAEMEVEEPEGKQVVEEKQVDASVDLINLDAEANKAVEANAPLSSSFIEQAIKDGTVCRPGELFFQSWSLKNNGAGAWPAGVTLAFVGGDKMFVNQDKTANTSISPFEVQPGESACFAAMLQAPKAKGSYVSFWKLVTAEGERFGENLWCQIVVAAAADEAASEEDMTRSKYSDASDMMFPVLNVSSTSTTSSVVANAGDETASSATTVQPESIAQSVATIAGPVHHEVAESEAASSTVSGEDLGELSDDDYELVDDSDGSVW</sequence>
<feature type="domain" description="ZZ-type" evidence="6">
    <location>
        <begin position="397"/>
        <end position="451"/>
    </location>
</feature>
<evidence type="ECO:0000256" key="5">
    <source>
        <dbReference type="SAM" id="MobiDB-lite"/>
    </source>
</evidence>
<reference evidence="7 8" key="1">
    <citation type="journal article" date="2016" name="Proc. Natl. Acad. Sci. U.S.A.">
        <title>Comparative genomics of biotechnologically important yeasts.</title>
        <authorList>
            <person name="Riley R."/>
            <person name="Haridas S."/>
            <person name="Wolfe K.H."/>
            <person name="Lopes M.R."/>
            <person name="Hittinger C.T."/>
            <person name="Goeker M."/>
            <person name="Salamov A.A."/>
            <person name="Wisecaver J.H."/>
            <person name="Long T.M."/>
            <person name="Calvey C.H."/>
            <person name="Aerts A.L."/>
            <person name="Barry K.W."/>
            <person name="Choi C."/>
            <person name="Clum A."/>
            <person name="Coughlan A.Y."/>
            <person name="Deshpande S."/>
            <person name="Douglass A.P."/>
            <person name="Hanson S.J."/>
            <person name="Klenk H.-P."/>
            <person name="LaButti K.M."/>
            <person name="Lapidus A."/>
            <person name="Lindquist E.A."/>
            <person name="Lipzen A.M."/>
            <person name="Meier-Kolthoff J.P."/>
            <person name="Ohm R.A."/>
            <person name="Otillar R.P."/>
            <person name="Pangilinan J.L."/>
            <person name="Peng Y."/>
            <person name="Rokas A."/>
            <person name="Rosa C.A."/>
            <person name="Scheuner C."/>
            <person name="Sibirny A.A."/>
            <person name="Slot J.C."/>
            <person name="Stielow J.B."/>
            <person name="Sun H."/>
            <person name="Kurtzman C.P."/>
            <person name="Blackwell M."/>
            <person name="Grigoriev I.V."/>
            <person name="Jeffries T.W."/>
        </authorList>
    </citation>
    <scope>NUCLEOTIDE SEQUENCE [LARGE SCALE GENOMIC DNA]</scope>
    <source>
        <strain evidence="7 8">NRRL Y-11557</strain>
    </source>
</reference>
<feature type="region of interest" description="Disordered" evidence="5">
    <location>
        <begin position="1"/>
        <end position="20"/>
    </location>
</feature>
<dbReference type="EMBL" id="KV454292">
    <property type="protein sequence ID" value="ODQ74349.1"/>
    <property type="molecule type" value="Genomic_DNA"/>
</dbReference>
<dbReference type="InterPro" id="IPR013783">
    <property type="entry name" value="Ig-like_fold"/>
</dbReference>
<evidence type="ECO:0000256" key="1">
    <source>
        <dbReference type="ARBA" id="ARBA00022723"/>
    </source>
</evidence>
<keyword evidence="8" id="KW-1185">Reference proteome</keyword>
<dbReference type="STRING" id="675824.A0A1E3Q9I0"/>
<dbReference type="SMART" id="SM00291">
    <property type="entry name" value="ZnF_ZZ"/>
    <property type="match status" value="3"/>
</dbReference>
<dbReference type="OrthoDB" id="661148at2759"/>
<keyword evidence="2 4" id="KW-0863">Zinc-finger</keyword>
<dbReference type="Pfam" id="PF16158">
    <property type="entry name" value="N_BRCA1_IG"/>
    <property type="match status" value="1"/>
</dbReference>
<protein>
    <recommendedName>
        <fullName evidence="6">ZZ-type domain-containing protein</fullName>
    </recommendedName>
</protein>
<dbReference type="PANTHER" id="PTHR20930:SF0">
    <property type="entry name" value="PROTEIN ILRUN"/>
    <property type="match status" value="1"/>
</dbReference>
<gene>
    <name evidence="7" type="ORF">LIPSTDRAFT_69949</name>
</gene>
<keyword evidence="3" id="KW-0862">Zinc</keyword>
<dbReference type="Pfam" id="PF00569">
    <property type="entry name" value="ZZ"/>
    <property type="match status" value="2"/>
</dbReference>